<comment type="caution">
    <text evidence="3">The sequence shown here is derived from an EMBL/GenBank/DDBJ whole genome shotgun (WGS) entry which is preliminary data.</text>
</comment>
<dbReference type="Proteomes" id="UP000676336">
    <property type="component" value="Unassembled WGS sequence"/>
</dbReference>
<dbReference type="Proteomes" id="UP000663824">
    <property type="component" value="Unassembled WGS sequence"/>
</dbReference>
<proteinExistence type="predicted"/>
<organism evidence="3 7">
    <name type="scientific">Rotaria magnacalcarata</name>
    <dbReference type="NCBI Taxonomy" id="392030"/>
    <lineage>
        <taxon>Eukaryota</taxon>
        <taxon>Metazoa</taxon>
        <taxon>Spiralia</taxon>
        <taxon>Gnathifera</taxon>
        <taxon>Rotifera</taxon>
        <taxon>Eurotatoria</taxon>
        <taxon>Bdelloidea</taxon>
        <taxon>Philodinida</taxon>
        <taxon>Philodinidae</taxon>
        <taxon>Rotaria</taxon>
    </lineage>
</organism>
<evidence type="ECO:0000313" key="6">
    <source>
        <dbReference type="EMBL" id="CAF3990332.1"/>
    </source>
</evidence>
<feature type="domain" description="F-box" evidence="1">
    <location>
        <begin position="3"/>
        <end position="53"/>
    </location>
</feature>
<dbReference type="OrthoDB" id="9984259at2759"/>
<sequence>MNLSKLEKLPDEILLEICVYLKPYDIINSFGQLNRRLERTISQYRRDADLHHLTFSQFYRWSNHLLSYTATSIVNLVVSNWNSPGQIYLFNQLTKDYDSLHDLFPNINQLRLIDFTNADVEILSKLARIKKVFIDADALVSLSYSTHILLDKYIFCSSNHFKEIRLWGVENGIRLQHDVNVLKNVQLERLTISVAFLDDFILIFRRSPNLVHFNVEVVQHTTKILRQNATIEMLPKHLKFFHFQTTDKQVLSYEDLDKLVSNMPTIEFFSLDADTNDVNYADGYNWQHTLSSVANLKRAYFKIRIYLTLDMMPIDEDSILESFQQVNIPICCYIDTKVLHIDTIPYNMTDFDTHMSVTISPSAKSARTTNMELFQQKSRRVQTLIVDGQHDPTVIEDWLCVINRFSDIEILQINAVNIPENENTNIETNNKNIKLPNLSYLHYIRSTSCKVHIHFFKLLTNTIIVSPQLKALSMMYGDLIYLCKRLSGCSFERISELWLYGGDADGQVTLIDIDLLLKTFPCLYHFVFNNQSSRLMNRHLLSVVEIILHSSPKLISFRISCNKGSLKLLSLMDNEACAAWIKRICGLNNHEQMHVIVNKKMLSIWK</sequence>
<dbReference type="EMBL" id="CAJOBI010001290">
    <property type="protein sequence ID" value="CAF3873390.1"/>
    <property type="molecule type" value="Genomic_DNA"/>
</dbReference>
<dbReference type="Proteomes" id="UP000681967">
    <property type="component" value="Unassembled WGS sequence"/>
</dbReference>
<dbReference type="InterPro" id="IPR036047">
    <property type="entry name" value="F-box-like_dom_sf"/>
</dbReference>
<name>A0A815WUM6_9BILA</name>
<dbReference type="Proteomes" id="UP000663834">
    <property type="component" value="Unassembled WGS sequence"/>
</dbReference>
<gene>
    <name evidence="6" type="ORF">BYL167_LOCUS13114</name>
    <name evidence="2" type="ORF">CJN711_LOCUS7985</name>
    <name evidence="3" type="ORF">KQP761_LOCUS17318</name>
    <name evidence="4" type="ORF">MBJ925_LOCUS21041</name>
    <name evidence="5" type="ORF">SMN809_LOCUS5213</name>
</gene>
<evidence type="ECO:0000313" key="4">
    <source>
        <dbReference type="EMBL" id="CAF2093626.1"/>
    </source>
</evidence>
<evidence type="ECO:0000313" key="3">
    <source>
        <dbReference type="EMBL" id="CAF1546340.1"/>
    </source>
</evidence>
<evidence type="ECO:0000313" key="5">
    <source>
        <dbReference type="EMBL" id="CAF3873390.1"/>
    </source>
</evidence>
<dbReference type="AlphaFoldDB" id="A0A815WUM6"/>
<reference evidence="3" key="1">
    <citation type="submission" date="2021-02" db="EMBL/GenBank/DDBJ databases">
        <authorList>
            <person name="Nowell W R."/>
        </authorList>
    </citation>
    <scope>NUCLEOTIDE SEQUENCE</scope>
</reference>
<dbReference type="InterPro" id="IPR001810">
    <property type="entry name" value="F-box_dom"/>
</dbReference>
<dbReference type="EMBL" id="CAJNOV010002866">
    <property type="protein sequence ID" value="CAF1119136.1"/>
    <property type="molecule type" value="Genomic_DNA"/>
</dbReference>
<evidence type="ECO:0000313" key="2">
    <source>
        <dbReference type="EMBL" id="CAF1119136.1"/>
    </source>
</evidence>
<dbReference type="EMBL" id="CAJNRE010010592">
    <property type="protein sequence ID" value="CAF2093626.1"/>
    <property type="molecule type" value="Genomic_DNA"/>
</dbReference>
<evidence type="ECO:0000313" key="7">
    <source>
        <dbReference type="Proteomes" id="UP000663834"/>
    </source>
</evidence>
<evidence type="ECO:0000259" key="1">
    <source>
        <dbReference type="PROSITE" id="PS50181"/>
    </source>
</evidence>
<dbReference type="Proteomes" id="UP000663855">
    <property type="component" value="Unassembled WGS sequence"/>
</dbReference>
<dbReference type="PROSITE" id="PS50181">
    <property type="entry name" value="FBOX"/>
    <property type="match status" value="1"/>
</dbReference>
<dbReference type="EMBL" id="CAJOBH010004450">
    <property type="protein sequence ID" value="CAF3990332.1"/>
    <property type="molecule type" value="Genomic_DNA"/>
</dbReference>
<dbReference type="EMBL" id="CAJNOW010008789">
    <property type="protein sequence ID" value="CAF1546340.1"/>
    <property type="molecule type" value="Genomic_DNA"/>
</dbReference>
<protein>
    <recommendedName>
        <fullName evidence="1">F-box domain-containing protein</fullName>
    </recommendedName>
</protein>
<accession>A0A815WUM6</accession>
<dbReference type="SUPFAM" id="SSF81383">
    <property type="entry name" value="F-box domain"/>
    <property type="match status" value="1"/>
</dbReference>